<dbReference type="AlphaFoldDB" id="A0A375BR04"/>
<evidence type="ECO:0000256" key="1">
    <source>
        <dbReference type="SAM" id="Phobius"/>
    </source>
</evidence>
<name>A0A375BR04_9BURK</name>
<evidence type="ECO:0000313" key="2">
    <source>
        <dbReference type="EMBL" id="SOY50908.1"/>
    </source>
</evidence>
<keyword evidence="1" id="KW-0812">Transmembrane</keyword>
<accession>A0A375BR04</accession>
<comment type="caution">
    <text evidence="2">The sequence shown here is derived from an EMBL/GenBank/DDBJ whole genome shotgun (WGS) entry which is preliminary data.</text>
</comment>
<organism evidence="2">
    <name type="scientific">Cupriavidus taiwanensis</name>
    <dbReference type="NCBI Taxonomy" id="164546"/>
    <lineage>
        <taxon>Bacteria</taxon>
        <taxon>Pseudomonadati</taxon>
        <taxon>Pseudomonadota</taxon>
        <taxon>Betaproteobacteria</taxon>
        <taxon>Burkholderiales</taxon>
        <taxon>Burkholderiaceae</taxon>
        <taxon>Cupriavidus</taxon>
    </lineage>
</organism>
<dbReference type="Proteomes" id="UP000256780">
    <property type="component" value="Chromosome CBM2587_a"/>
</dbReference>
<keyword evidence="1" id="KW-0472">Membrane</keyword>
<feature type="transmembrane region" description="Helical" evidence="1">
    <location>
        <begin position="21"/>
        <end position="42"/>
    </location>
</feature>
<protein>
    <submittedName>
        <fullName evidence="2">Uncharacterized protein</fullName>
    </submittedName>
</protein>
<keyword evidence="1" id="KW-1133">Transmembrane helix</keyword>
<gene>
    <name evidence="2" type="ORF">CBM2587_A200026</name>
</gene>
<reference evidence="2" key="1">
    <citation type="submission" date="2018-01" db="EMBL/GenBank/DDBJ databases">
        <authorList>
            <person name="Clerissi C."/>
        </authorList>
    </citation>
    <scope>NUCLEOTIDE SEQUENCE</scope>
    <source>
        <strain evidence="2">Cupriavidus sp. LMG 19464</strain>
    </source>
</reference>
<dbReference type="EMBL" id="OFSQ01000013">
    <property type="protein sequence ID" value="SOY50908.1"/>
    <property type="molecule type" value="Genomic_DNA"/>
</dbReference>
<proteinExistence type="predicted"/>
<sequence>MQRGKRNSRPKEPYSPLALPWRLWLAAHLVTMNLAISVPVGLSP</sequence>